<feature type="compositionally biased region" description="Basic residues" evidence="2">
    <location>
        <begin position="46"/>
        <end position="56"/>
    </location>
</feature>
<dbReference type="GeneID" id="109579924"/>
<organism evidence="3 4">
    <name type="scientific">Bactrocera dorsalis</name>
    <name type="common">Oriental fruit fly</name>
    <name type="synonym">Dacus dorsalis</name>
    <dbReference type="NCBI Taxonomy" id="27457"/>
    <lineage>
        <taxon>Eukaryota</taxon>
        <taxon>Metazoa</taxon>
        <taxon>Ecdysozoa</taxon>
        <taxon>Arthropoda</taxon>
        <taxon>Hexapoda</taxon>
        <taxon>Insecta</taxon>
        <taxon>Pterygota</taxon>
        <taxon>Neoptera</taxon>
        <taxon>Endopterygota</taxon>
        <taxon>Diptera</taxon>
        <taxon>Brachycera</taxon>
        <taxon>Muscomorpha</taxon>
        <taxon>Tephritoidea</taxon>
        <taxon>Tephritidae</taxon>
        <taxon>Bactrocera</taxon>
        <taxon>Bactrocera</taxon>
    </lineage>
</organism>
<feature type="compositionally biased region" description="Acidic residues" evidence="2">
    <location>
        <begin position="249"/>
        <end position="265"/>
    </location>
</feature>
<dbReference type="PANTHER" id="PTHR46060">
    <property type="entry name" value="MARINER MOS1 TRANSPOSASE-LIKE PROTEIN"/>
    <property type="match status" value="1"/>
</dbReference>
<feature type="compositionally biased region" description="Basic residues" evidence="2">
    <location>
        <begin position="560"/>
        <end position="579"/>
    </location>
</feature>
<feature type="compositionally biased region" description="Acidic residues" evidence="2">
    <location>
        <begin position="677"/>
        <end position="692"/>
    </location>
</feature>
<feature type="region of interest" description="Disordered" evidence="2">
    <location>
        <begin position="808"/>
        <end position="930"/>
    </location>
</feature>
<dbReference type="GO" id="GO:0003743">
    <property type="term" value="F:translation initiation factor activity"/>
    <property type="evidence" value="ECO:0007669"/>
    <property type="project" value="UniProtKB-KW"/>
</dbReference>
<feature type="coiled-coil region" evidence="1">
    <location>
        <begin position="408"/>
        <end position="435"/>
    </location>
</feature>
<evidence type="ECO:0000313" key="4">
    <source>
        <dbReference type="RefSeq" id="XP_049303032.1"/>
    </source>
</evidence>
<gene>
    <name evidence="4" type="primary">LOC109579924</name>
</gene>
<dbReference type="SMART" id="SM00384">
    <property type="entry name" value="AT_hook"/>
    <property type="match status" value="18"/>
</dbReference>
<evidence type="ECO:0000313" key="3">
    <source>
        <dbReference type="Proteomes" id="UP001652620"/>
    </source>
</evidence>
<feature type="compositionally biased region" description="Low complexity" evidence="2">
    <location>
        <begin position="176"/>
        <end position="189"/>
    </location>
</feature>
<feature type="compositionally biased region" description="Polar residues" evidence="2">
    <location>
        <begin position="869"/>
        <end position="883"/>
    </location>
</feature>
<dbReference type="InterPro" id="IPR017956">
    <property type="entry name" value="AT_hook_DNA-bd_motif"/>
</dbReference>
<keyword evidence="4" id="KW-0396">Initiation factor</keyword>
<reference evidence="3" key="1">
    <citation type="submission" date="2025-05" db="UniProtKB">
        <authorList>
            <consortium name="RefSeq"/>
        </authorList>
    </citation>
    <scope>NUCLEOTIDE SEQUENCE [LARGE SCALE GENOMIC DNA]</scope>
</reference>
<dbReference type="Gene3D" id="1.10.10.1450">
    <property type="match status" value="1"/>
</dbReference>
<evidence type="ECO:0000256" key="2">
    <source>
        <dbReference type="SAM" id="MobiDB-lite"/>
    </source>
</evidence>
<feature type="region of interest" description="Disordered" evidence="2">
    <location>
        <begin position="437"/>
        <end position="692"/>
    </location>
</feature>
<feature type="compositionally biased region" description="Low complexity" evidence="2">
    <location>
        <begin position="604"/>
        <end position="617"/>
    </location>
</feature>
<feature type="compositionally biased region" description="Basic residues" evidence="2">
    <location>
        <begin position="474"/>
        <end position="484"/>
    </location>
</feature>
<feature type="compositionally biased region" description="Basic and acidic residues" evidence="2">
    <location>
        <begin position="667"/>
        <end position="676"/>
    </location>
</feature>
<feature type="compositionally biased region" description="Polar residues" evidence="2">
    <location>
        <begin position="22"/>
        <end position="31"/>
    </location>
</feature>
<keyword evidence="1" id="KW-0175">Coiled coil</keyword>
<keyword evidence="3" id="KW-1185">Reference proteome</keyword>
<feature type="compositionally biased region" description="Acidic residues" evidence="2">
    <location>
        <begin position="536"/>
        <end position="554"/>
    </location>
</feature>
<dbReference type="InterPro" id="IPR052709">
    <property type="entry name" value="Transposase-MT_Hybrid"/>
</dbReference>
<feature type="region of interest" description="Disordered" evidence="2">
    <location>
        <begin position="1"/>
        <end position="265"/>
    </location>
</feature>
<dbReference type="Pfam" id="PF13565">
    <property type="entry name" value="HTH_32"/>
    <property type="match status" value="1"/>
</dbReference>
<proteinExistence type="predicted"/>
<sequence>MEDVKKRIHDEVESGDEGAIVSTGNNSSTTIPKKRGRPSNPDKVKKTPTGRGRGRPAKNSSGKKSVGEPVSEDDTPVAANGGRGRPSKSVGSTPGKGRGRPKKQPQASEEDDDDVVEEDDDEEDEQSDYKRSGKKPGRKPKSPKKVGRPKKAVSEDEDEESGEEKRVTGRGRGKKVAAVAAKRPATTAANGGVPKKRGRPAGSKKSTPGRPGRKPAKEVDSADDSQDKEDNDDMDSSEDDHKKSKNKDDTEEDTGANSNEEDDLADGEESAAFACCLKLSRRVFVVLVTKMENRNQEQRIAIKSCAKLGKTASETYAIIVRVYGDSALSRAQVFRWHKEFKEGRESVEDEARSGRPVEARTDANAQRVCALIRENPRLTVRMLASELNMNRETVRQILTDDFGISYIHNRAAKRIEQKKERNANYIEKMEDVRKRVHDEVESGAEGAIVSTGNNSSTTIPKKRGRPSNPDKVKKTPTGRGRGRAAKNSDGKKNVGEPVSEDDTPVAANGGRGRPSKSVGSTLGKGRGRPKKQPQASEEDDDDVVEEDDDKEDEQSDYKRSGKKPGRKPKSQKKVGRPKKAVSEDEDEESGEDKRVTGRGRGKKVAAVAAKRPATTAANGGVPKKRGRPAGSKKSTPGRPGRKPAKEVDSADDSQDKEDNDDMDSSEDDHKKSKNKDDTEEDTGANSNEEDDLADGKESAALYYLFNKFTSVKLSLILKKMQRGTAKNQQINLVNTDSNAGTVVDKMAPRRGRPRKIGKLKTTHPIIATGRGRGRPKISNLSAELNDDIVTNTKVVKKTLQSLQVKSIGRIERRGRPRKQKPCSDSENSYCDEKPDFEERRPVGRPSTGAVNLNIVRTGRGQGRPKKLQSKTNVTLKVTQTGDNQPMKKRGRPSKGGVPYKPTGKPRGRPRIENKTAQSGEVVVDDKPIEK</sequence>
<evidence type="ECO:0000256" key="1">
    <source>
        <dbReference type="SAM" id="Coils"/>
    </source>
</evidence>
<dbReference type="PRINTS" id="PR00929">
    <property type="entry name" value="ATHOOK"/>
</dbReference>
<protein>
    <submittedName>
        <fullName evidence="4">Eukaryotic translation initiation factor 5B</fullName>
    </submittedName>
</protein>
<dbReference type="PANTHER" id="PTHR46060:SF1">
    <property type="entry name" value="MARINER MOS1 TRANSPOSASE-LIKE PROTEIN"/>
    <property type="match status" value="1"/>
</dbReference>
<feature type="compositionally biased region" description="Acidic residues" evidence="2">
    <location>
        <begin position="108"/>
        <end position="126"/>
    </location>
</feature>
<feature type="compositionally biased region" description="Polar residues" evidence="2">
    <location>
        <begin position="450"/>
        <end position="459"/>
    </location>
</feature>
<dbReference type="RefSeq" id="XP_049303032.1">
    <property type="nucleotide sequence ID" value="XM_049447075.1"/>
</dbReference>
<name>A0ABM3J1D4_BACDO</name>
<feature type="compositionally biased region" description="Acidic residues" evidence="2">
    <location>
        <begin position="649"/>
        <end position="666"/>
    </location>
</feature>
<feature type="compositionally biased region" description="Basic residues" evidence="2">
    <location>
        <begin position="132"/>
        <end position="151"/>
    </location>
</feature>
<feature type="compositionally biased region" description="Basic and acidic residues" evidence="2">
    <location>
        <begin position="239"/>
        <end position="248"/>
    </location>
</feature>
<feature type="compositionally biased region" description="Basic and acidic residues" evidence="2">
    <location>
        <begin position="1"/>
        <end position="12"/>
    </location>
</feature>
<feature type="compositionally biased region" description="Basic and acidic residues" evidence="2">
    <location>
        <begin position="830"/>
        <end position="841"/>
    </location>
</feature>
<dbReference type="Proteomes" id="UP001652620">
    <property type="component" value="Chromosome 2"/>
</dbReference>
<accession>A0ABM3J1D4</accession>
<reference evidence="4" key="2">
    <citation type="submission" date="2025-08" db="UniProtKB">
        <authorList>
            <consortium name="RefSeq"/>
        </authorList>
    </citation>
    <scope>IDENTIFICATION</scope>
    <source>
        <tissue evidence="4">Adult</tissue>
    </source>
</reference>
<feature type="compositionally biased region" description="Acidic residues" evidence="2">
    <location>
        <begin position="221"/>
        <end position="238"/>
    </location>
</feature>
<keyword evidence="4" id="KW-0648">Protein biosynthesis</keyword>